<dbReference type="Proteomes" id="UP000693981">
    <property type="component" value="Unassembled WGS sequence"/>
</dbReference>
<dbReference type="OrthoDB" id="128763at2759"/>
<reference evidence="1" key="1">
    <citation type="submission" date="2021-02" db="EMBL/GenBank/DDBJ databases">
        <authorList>
            <person name="Palmer J.M."/>
        </authorList>
    </citation>
    <scope>NUCLEOTIDE SEQUENCE</scope>
    <source>
        <strain evidence="1">SCRP23</strain>
    </source>
</reference>
<protein>
    <submittedName>
        <fullName evidence="1">Uncharacterized protein</fullName>
    </submittedName>
</protein>
<gene>
    <name evidence="1" type="ORF">PHYBOEH_010668</name>
</gene>
<comment type="caution">
    <text evidence="1">The sequence shown here is derived from an EMBL/GenBank/DDBJ whole genome shotgun (WGS) entry which is preliminary data.</text>
</comment>
<organism evidence="1 2">
    <name type="scientific">Phytophthora boehmeriae</name>
    <dbReference type="NCBI Taxonomy" id="109152"/>
    <lineage>
        <taxon>Eukaryota</taxon>
        <taxon>Sar</taxon>
        <taxon>Stramenopiles</taxon>
        <taxon>Oomycota</taxon>
        <taxon>Peronosporomycetes</taxon>
        <taxon>Peronosporales</taxon>
        <taxon>Peronosporaceae</taxon>
        <taxon>Phytophthora</taxon>
    </lineage>
</organism>
<sequence length="1176" mass="121213">MMYFADYDVAVIGCKSSSYDSSNYSNSFRLLRLKNKAIIQDVTDGPTESSRVYKIYSMYTWPAMFLDWTGSLVIPSCDNGATISAVSISAPVNPGNGIVFGGVVVTESELGVIDTVSPGTATASKALIVDSAKSISDINALGRTTAVISGHNGSTAVLTLGSTLVTAIGTELNYLAGITPGTAGVTKAVVTDASSSISGITSLSAFYLKTNAGGSVIITNGSLIMGSTTLSETSFSTIAGAGGTAVASKALVVDANRSIGNINAVNASTVNGNVIGVVNTYPTNRFSSWSNITQSTTSDQCMGVTYSSTKGVYIASVQSPTSNRYYYSTDGLTWTAKTLPLSTQWGDCIWMPSPVSLFVMIGRYQTTCWSADGVHRCRYVPGVGTGIIVAIAYIGTSGSYTSDGKTWSTFSTSVSAGDYLTKPCMLNADRLCVWPSGSGTFTYSNSTSGSWQNLASSVTLSGLNSTGALRAMAYSPKLDRAVAVQSNTCAYKDAPTPANISAGWVYGTIPVSDQWLECQWIVELDAFIAISYSSPCKMIISTDGQNWTQMTITPTTSMAMAMAWNAAAKRLVVVGYGGGGIIGSAVADINPTSGSIVFGSTTLKETHVIPLYGATAGAAVPGKALLVDADCSVNNINVLKATKLTGQIQSPSQPLITSVGTLDSLAVARGVTVGATVISETDIKKIGAVKDGHAAPHKALVVDDNYNITDINQVTALKLAGEIQTPSQPHITSLGTLDSLIVQGDLECNGNLVVGGTIISESEIMHLDNAKPGAAEAFKAMITDSSNNIRGVNEFAATKLTGQVQTAAQPLISSVTTLDVTGHNASSAGLKLGGSLLTASASQLNQLVNGGFSPSFSTAAVAGTLTLSGANGSDTGLVLGNTLVTASAADLNRLDDTTPGAVLTGKAVVVDDSGDIHGFRHLTAKTLTAGALSTGSNDVNNVLSLATVYNGQATAGLGVSMEFMIQNSASMLVTGGRIVSSMTTLDSDAETTAMAFSTVQRGATLTQLTLADTGGIRVNANSNSTIDVHYFKGKGDLSSQAPALGDAINISLYGPNADMSSEVRWGRVKAYYDSANAAGMKLYGMFNGSPVSLATFEPTSAASNGAVLRVNKVYLDYVNVGSRLEGQNNAVASLTTDTADNKALLTLASTNASAGHGCSLRFTGSVLPAMRWIPSS</sequence>
<evidence type="ECO:0000313" key="2">
    <source>
        <dbReference type="Proteomes" id="UP000693981"/>
    </source>
</evidence>
<name>A0A8T1VL56_9STRA</name>
<proteinExistence type="predicted"/>
<accession>A0A8T1VL56</accession>
<dbReference type="AlphaFoldDB" id="A0A8T1VL56"/>
<evidence type="ECO:0000313" key="1">
    <source>
        <dbReference type="EMBL" id="KAG7382035.1"/>
    </source>
</evidence>
<dbReference type="EMBL" id="JAGDFL010000740">
    <property type="protein sequence ID" value="KAG7382035.1"/>
    <property type="molecule type" value="Genomic_DNA"/>
</dbReference>
<keyword evidence="2" id="KW-1185">Reference proteome</keyword>